<protein>
    <submittedName>
        <fullName evidence="2">Gliding motility-associated-like protein</fullName>
    </submittedName>
</protein>
<dbReference type="EMBL" id="QLLO01000009">
    <property type="protein sequence ID" value="RAJ12078.1"/>
    <property type="molecule type" value="Genomic_DNA"/>
</dbReference>
<dbReference type="Pfam" id="PF13585">
    <property type="entry name" value="CHU_C"/>
    <property type="match status" value="1"/>
</dbReference>
<dbReference type="NCBIfam" id="TIGR04131">
    <property type="entry name" value="Bac_Flav_CTERM"/>
    <property type="match status" value="1"/>
</dbReference>
<name>A0A327R7J1_9FLAO</name>
<accession>A0A327R7J1</accession>
<reference evidence="2 3" key="1">
    <citation type="submission" date="2018-06" db="EMBL/GenBank/DDBJ databases">
        <title>Genomic Encyclopedia of Archaeal and Bacterial Type Strains, Phase II (KMG-II): from individual species to whole genera.</title>
        <authorList>
            <person name="Goeker M."/>
        </authorList>
    </citation>
    <scope>NUCLEOTIDE SEQUENCE [LARGE SCALE GENOMIC DNA]</scope>
    <source>
        <strain evidence="2 3">DSM 24464</strain>
    </source>
</reference>
<sequence length="823" mass="90739">MKKHKYILNLIIIFCVFFSSKLAFAQLGFCNGNSGDPIFTETFGTGTVNSTLPAGTTTYSYANGFPNDGFYTVDNGTFGNVYDWHQTEDHTPGDTNGKCLIVNAGFSAGEFYRTNVSGLCESTTYEFSAWLLNLVIAGTFCSTQPSGSIPVNVRFEIWDNTDTNLLASGDTGNITETASPNWQEFGLVFQTLPGQTAVILKMINNGNGGCGNDLAIDDIEFKTCGDFISINDTSSFDTVTLCSSQTPYSTTLTVTPDNSVFSSYFYQWETSIDGTTWIDITGETSQSITLTGIITSGYYRAKVAESAVNLSNTSCYVTSEIFEVIVNQLPAAPTVECWETATVNTATCSWEVTGTQPIQPTLECWEIATFNTTTCVWDVTGTQPVQPTIECWETVTFNNTTCVWDITGTQPTQPTIECWETATFNNSACLWEVTGTQPAQPIGLECWEVATFNTTSCVWDITGTQPIQPTLECWETATFNNTTCVWDVTGTQPAQPTGLECWEIATFNNTTCVWDITGTQPTQPTLECWETATFNTTTCVWDVTGTQPAQPTGLACWETAMFNNTSCAWEVSGTQPVAPTGLECWEVATFNDTTCQWEVSGDQPIDVTEEDVAFCENEDIDLQAVSTITNPMYTWSTGEMTEFITVDQPGVYTVEITDGCSTTNSTFNVEEIETPIISTIESVGNSIVVTTSNFGNFEYSLDGISFQSSNVFEPVEGGQYTIYVRSFGCDTFVTNTFIHFYIPQFFTPNGDTKNETFNIKGLEYYQSSEVYIFDRYGKLLKSIKNAPVSWDGTFNGSPLPTSDYWYVIIIDGQRRVGHFTLKR</sequence>
<dbReference type="OrthoDB" id="1652165at2"/>
<comment type="caution">
    <text evidence="2">The sequence shown here is derived from an EMBL/GenBank/DDBJ whole genome shotgun (WGS) entry which is preliminary data.</text>
</comment>
<dbReference type="RefSeq" id="WP_111660600.1">
    <property type="nucleotide sequence ID" value="NZ_QLLO01000009.1"/>
</dbReference>
<proteinExistence type="predicted"/>
<evidence type="ECO:0000313" key="2">
    <source>
        <dbReference type="EMBL" id="RAJ12078.1"/>
    </source>
</evidence>
<dbReference type="AlphaFoldDB" id="A0A327R7J1"/>
<keyword evidence="1" id="KW-0732">Signal</keyword>
<evidence type="ECO:0000313" key="3">
    <source>
        <dbReference type="Proteomes" id="UP000248703"/>
    </source>
</evidence>
<feature type="chain" id="PRO_5016344691" evidence="1">
    <location>
        <begin position="26"/>
        <end position="823"/>
    </location>
</feature>
<keyword evidence="3" id="KW-1185">Reference proteome</keyword>
<dbReference type="InterPro" id="IPR026341">
    <property type="entry name" value="T9SS_type_B"/>
</dbReference>
<dbReference type="Proteomes" id="UP000248703">
    <property type="component" value="Unassembled WGS sequence"/>
</dbReference>
<evidence type="ECO:0000256" key="1">
    <source>
        <dbReference type="SAM" id="SignalP"/>
    </source>
</evidence>
<organism evidence="2 3">
    <name type="scientific">Olleya aquimaris</name>
    <dbReference type="NCBI Taxonomy" id="639310"/>
    <lineage>
        <taxon>Bacteria</taxon>
        <taxon>Pseudomonadati</taxon>
        <taxon>Bacteroidota</taxon>
        <taxon>Flavobacteriia</taxon>
        <taxon>Flavobacteriales</taxon>
        <taxon>Flavobacteriaceae</taxon>
    </lineage>
</organism>
<feature type="signal peptide" evidence="1">
    <location>
        <begin position="1"/>
        <end position="25"/>
    </location>
</feature>
<gene>
    <name evidence="2" type="ORF">LY08_02330</name>
</gene>